<name>A0ABN9QZG2_9DINO</name>
<feature type="domain" description="Aromatic amino acid beta-eliminating lyase/threonine aldolase" evidence="4">
    <location>
        <begin position="17"/>
        <end position="304"/>
    </location>
</feature>
<sequence>MVALPAAGDAGASKIVDMRSDTVTHPTPEMRAAMAAAEVGDDVFGEDPTVKKLEALGASMFGKQAALYVPTGTMANLCCLLVHCDSRMSEVIVGSQNHIYLWEVGGSAALGGIHPRAIPTLPDGTMSLDEIEGAIRMVNDHFPTTRLVALEQTQNQCGGQVLPLDYIDSVAALCRRRGLSLHVDGARIFNACAALDVDPARMVRDVDSVSVCLSKGLASPAGSLVIGGAEFVAKARRMRKALGGGMRQSGVLAACGLLSLEKMSQPSRLKEDHRRAREVASGLASVEGLEVAAPASNMVLVKVVAEGIAASDLVADLKARGTCVIALPGTGKIRVTLHCQVDDDDVKKAVADFKAAMLSLRVGSGQGSSKRQKVE</sequence>
<dbReference type="PANTHER" id="PTHR48097:SF9">
    <property type="entry name" value="L-THREONINE ALDOLASE"/>
    <property type="match status" value="1"/>
</dbReference>
<keyword evidence="6" id="KW-1185">Reference proteome</keyword>
<dbReference type="NCBIfam" id="NF007825">
    <property type="entry name" value="PRK10534.1"/>
    <property type="match status" value="1"/>
</dbReference>
<reference evidence="5" key="1">
    <citation type="submission" date="2023-10" db="EMBL/GenBank/DDBJ databases">
        <authorList>
            <person name="Chen Y."/>
            <person name="Shah S."/>
            <person name="Dougan E. K."/>
            <person name="Thang M."/>
            <person name="Chan C."/>
        </authorList>
    </citation>
    <scope>NUCLEOTIDE SEQUENCE [LARGE SCALE GENOMIC DNA]</scope>
</reference>
<protein>
    <recommendedName>
        <fullName evidence="4">Aromatic amino acid beta-eliminating lyase/threonine aldolase domain-containing protein</fullName>
    </recommendedName>
</protein>
<dbReference type="InterPro" id="IPR015424">
    <property type="entry name" value="PyrdxlP-dep_Trfase"/>
</dbReference>
<dbReference type="Gene3D" id="3.40.640.10">
    <property type="entry name" value="Type I PLP-dependent aspartate aminotransferase-like (Major domain)"/>
    <property type="match status" value="1"/>
</dbReference>
<dbReference type="Pfam" id="PF01212">
    <property type="entry name" value="Beta_elim_lyase"/>
    <property type="match status" value="1"/>
</dbReference>
<dbReference type="Gene3D" id="3.90.1150.10">
    <property type="entry name" value="Aspartate Aminotransferase, domain 1"/>
    <property type="match status" value="1"/>
</dbReference>
<comment type="caution">
    <text evidence="5">The sequence shown here is derived from an EMBL/GenBank/DDBJ whole genome shotgun (WGS) entry which is preliminary data.</text>
</comment>
<evidence type="ECO:0000256" key="1">
    <source>
        <dbReference type="ARBA" id="ARBA00001933"/>
    </source>
</evidence>
<dbReference type="InterPro" id="IPR001597">
    <property type="entry name" value="ArAA_b-elim_lyase/Thr_aldolase"/>
</dbReference>
<evidence type="ECO:0000259" key="4">
    <source>
        <dbReference type="Pfam" id="PF01212"/>
    </source>
</evidence>
<organism evidence="5 6">
    <name type="scientific">Prorocentrum cordatum</name>
    <dbReference type="NCBI Taxonomy" id="2364126"/>
    <lineage>
        <taxon>Eukaryota</taxon>
        <taxon>Sar</taxon>
        <taxon>Alveolata</taxon>
        <taxon>Dinophyceae</taxon>
        <taxon>Prorocentrales</taxon>
        <taxon>Prorocentraceae</taxon>
        <taxon>Prorocentrum</taxon>
    </lineage>
</organism>
<comment type="similarity">
    <text evidence="2">Belongs to the threonine aldolase family.</text>
</comment>
<dbReference type="EMBL" id="CAUYUJ010004869">
    <property type="protein sequence ID" value="CAK0811306.1"/>
    <property type="molecule type" value="Genomic_DNA"/>
</dbReference>
<dbReference type="PIRSF" id="PIRSF017617">
    <property type="entry name" value="Thr_aldolase"/>
    <property type="match status" value="1"/>
</dbReference>
<evidence type="ECO:0000256" key="3">
    <source>
        <dbReference type="ARBA" id="ARBA00022898"/>
    </source>
</evidence>
<gene>
    <name evidence="5" type="ORF">PCOR1329_LOCUS15948</name>
</gene>
<dbReference type="InterPro" id="IPR015422">
    <property type="entry name" value="PyrdxlP-dep_Trfase_small"/>
</dbReference>
<evidence type="ECO:0000313" key="6">
    <source>
        <dbReference type="Proteomes" id="UP001189429"/>
    </source>
</evidence>
<dbReference type="InterPro" id="IPR023603">
    <property type="entry name" value="Low_specificity_L-TA-like"/>
</dbReference>
<keyword evidence="3" id="KW-0663">Pyridoxal phosphate</keyword>
<dbReference type="Proteomes" id="UP001189429">
    <property type="component" value="Unassembled WGS sequence"/>
</dbReference>
<dbReference type="NCBIfam" id="NF041359">
    <property type="entry name" value="GntG_guanitoxin"/>
    <property type="match status" value="1"/>
</dbReference>
<evidence type="ECO:0000256" key="2">
    <source>
        <dbReference type="ARBA" id="ARBA00006966"/>
    </source>
</evidence>
<evidence type="ECO:0000313" key="5">
    <source>
        <dbReference type="EMBL" id="CAK0811306.1"/>
    </source>
</evidence>
<dbReference type="InterPro" id="IPR015421">
    <property type="entry name" value="PyrdxlP-dep_Trfase_major"/>
</dbReference>
<proteinExistence type="inferred from homology"/>
<dbReference type="PANTHER" id="PTHR48097">
    <property type="entry name" value="L-THREONINE ALDOLASE-RELATED"/>
    <property type="match status" value="1"/>
</dbReference>
<accession>A0ABN9QZG2</accession>
<comment type="cofactor">
    <cofactor evidence="1">
        <name>pyridoxal 5'-phosphate</name>
        <dbReference type="ChEBI" id="CHEBI:597326"/>
    </cofactor>
</comment>
<dbReference type="SUPFAM" id="SSF53383">
    <property type="entry name" value="PLP-dependent transferases"/>
    <property type="match status" value="1"/>
</dbReference>